<evidence type="ECO:0000256" key="6">
    <source>
        <dbReference type="ARBA" id="ARBA00055169"/>
    </source>
</evidence>
<dbReference type="GO" id="GO:0005524">
    <property type="term" value="F:ATP binding"/>
    <property type="evidence" value="ECO:0007669"/>
    <property type="project" value="UniProtKB-KW"/>
</dbReference>
<proteinExistence type="inferred from homology"/>
<evidence type="ECO:0000256" key="1">
    <source>
        <dbReference type="ARBA" id="ARBA00009919"/>
    </source>
</evidence>
<organism evidence="15 16">
    <name type="scientific">Paracoccus aurantiacus</name>
    <dbReference type="NCBI Taxonomy" id="2599412"/>
    <lineage>
        <taxon>Bacteria</taxon>
        <taxon>Pseudomonadati</taxon>
        <taxon>Pseudomonadota</taxon>
        <taxon>Alphaproteobacteria</taxon>
        <taxon>Rhodobacterales</taxon>
        <taxon>Paracoccaceae</taxon>
        <taxon>Paracoccus</taxon>
    </lineage>
</organism>
<dbReference type="InterPro" id="IPR045886">
    <property type="entry name" value="ThiF/MoeB/HesA"/>
</dbReference>
<dbReference type="CDD" id="cd00757">
    <property type="entry name" value="ThiF_MoeB_HesA_family"/>
    <property type="match status" value="1"/>
</dbReference>
<evidence type="ECO:0000256" key="10">
    <source>
        <dbReference type="ARBA" id="ARBA00075110"/>
    </source>
</evidence>
<comment type="subunit">
    <text evidence="7">Homodimer. Forms a stable heterotetrameric complex of 2 MoeB and 2 MoaD during adenylation of MoaD.</text>
</comment>
<keyword evidence="13" id="KW-1133">Transmembrane helix</keyword>
<feature type="domain" description="THIF-type NAD/FAD binding fold" evidence="14">
    <location>
        <begin position="111"/>
        <end position="346"/>
    </location>
</feature>
<dbReference type="Pfam" id="PF00899">
    <property type="entry name" value="ThiF"/>
    <property type="match status" value="1"/>
</dbReference>
<evidence type="ECO:0000256" key="5">
    <source>
        <dbReference type="ARBA" id="ARBA00052218"/>
    </source>
</evidence>
<feature type="transmembrane region" description="Helical" evidence="13">
    <location>
        <begin position="7"/>
        <end position="29"/>
    </location>
</feature>
<evidence type="ECO:0000256" key="12">
    <source>
        <dbReference type="ARBA" id="ARBA00078531"/>
    </source>
</evidence>
<comment type="similarity">
    <text evidence="1">Belongs to the HesA/MoeB/ThiF family.</text>
</comment>
<evidence type="ECO:0000256" key="2">
    <source>
        <dbReference type="ARBA" id="ARBA00022679"/>
    </source>
</evidence>
<evidence type="ECO:0000313" key="16">
    <source>
        <dbReference type="Proteomes" id="UP000321562"/>
    </source>
</evidence>
<dbReference type="PANTHER" id="PTHR10953">
    <property type="entry name" value="UBIQUITIN-ACTIVATING ENZYME E1"/>
    <property type="match status" value="1"/>
</dbReference>
<keyword evidence="15" id="KW-0548">Nucleotidyltransferase</keyword>
<dbReference type="InterPro" id="IPR035985">
    <property type="entry name" value="Ubiquitin-activating_enz"/>
</dbReference>
<gene>
    <name evidence="15" type="primary">moeB</name>
    <name evidence="15" type="ORF">FQV27_11630</name>
</gene>
<keyword evidence="3" id="KW-0547">Nucleotide-binding</keyword>
<dbReference type="Gene3D" id="3.40.50.720">
    <property type="entry name" value="NAD(P)-binding Rossmann-like Domain"/>
    <property type="match status" value="1"/>
</dbReference>
<evidence type="ECO:0000256" key="7">
    <source>
        <dbReference type="ARBA" id="ARBA00063809"/>
    </source>
</evidence>
<dbReference type="GO" id="GO:0008146">
    <property type="term" value="F:sulfotransferase activity"/>
    <property type="evidence" value="ECO:0007669"/>
    <property type="project" value="TreeGrafter"/>
</dbReference>
<sequence>MGWGILRVLVAIVLVWIVVLVLMLAAPAAEFRAAIGIDPQAWFAGGAVLGLLLGYAALIRRARAAAVRRWGQADSPGLAALSDKAARVDTATSDARRTGWGEAQSEALDRYARHIVLREIGGPGQARLRDSSVLIVGAGGLGAPAALYLAAAGVGRITIADPDEVSVSNLQRQIIYRSSDAGRPKGLAAAEALRALNPLVHIQAMRRALDKNDEALIGEFDLVLDGTDRFATRAEIGTICAKAGVPLISGAISQWEGQLTLYDPSAGGPCFACIFPEAPSEGLALSCAEAGVAGPLPGVIGSMMALEAIKQITGAGASLLGRMLIFDGLYGENRTITLHRRKDCPVCSGVEQNDAEA</sequence>
<evidence type="ECO:0000256" key="13">
    <source>
        <dbReference type="SAM" id="Phobius"/>
    </source>
</evidence>
<dbReference type="GO" id="GO:0008641">
    <property type="term" value="F:ubiquitin-like modifier activating enzyme activity"/>
    <property type="evidence" value="ECO:0007669"/>
    <property type="project" value="InterPro"/>
</dbReference>
<evidence type="ECO:0000256" key="8">
    <source>
        <dbReference type="ARBA" id="ARBA00066884"/>
    </source>
</evidence>
<evidence type="ECO:0000259" key="14">
    <source>
        <dbReference type="Pfam" id="PF00899"/>
    </source>
</evidence>
<evidence type="ECO:0000256" key="4">
    <source>
        <dbReference type="ARBA" id="ARBA00022840"/>
    </source>
</evidence>
<keyword evidence="16" id="KW-1185">Reference proteome</keyword>
<reference evidence="15 16" key="1">
    <citation type="submission" date="2019-08" db="EMBL/GenBank/DDBJ databases">
        <authorList>
            <person name="Ye J."/>
        </authorList>
    </citation>
    <scope>NUCLEOTIDE SEQUENCE [LARGE SCALE GENOMIC DNA]</scope>
    <source>
        <strain evidence="15 16">TK008</strain>
    </source>
</reference>
<comment type="function">
    <text evidence="6">Catalyzes the adenylation by ATP of the carboxyl group of the C-terminal glycine of sulfur carrier protein MoaD.</text>
</comment>
<evidence type="ECO:0000256" key="11">
    <source>
        <dbReference type="ARBA" id="ARBA00075328"/>
    </source>
</evidence>
<dbReference type="EMBL" id="VOPL01000004">
    <property type="protein sequence ID" value="TXB68808.1"/>
    <property type="molecule type" value="Genomic_DNA"/>
</dbReference>
<evidence type="ECO:0000313" key="15">
    <source>
        <dbReference type="EMBL" id="TXB68808.1"/>
    </source>
</evidence>
<evidence type="ECO:0000256" key="9">
    <source>
        <dbReference type="ARBA" id="ARBA00073635"/>
    </source>
</evidence>
<dbReference type="InterPro" id="IPR000594">
    <property type="entry name" value="ThiF_NAD_FAD-bd"/>
</dbReference>
<keyword evidence="13" id="KW-0472">Membrane</keyword>
<dbReference type="PANTHER" id="PTHR10953:SF102">
    <property type="entry name" value="ADENYLYLTRANSFERASE AND SULFURTRANSFERASE MOCS3"/>
    <property type="match status" value="1"/>
</dbReference>
<evidence type="ECO:0000256" key="3">
    <source>
        <dbReference type="ARBA" id="ARBA00022741"/>
    </source>
</evidence>
<keyword evidence="2 15" id="KW-0808">Transferase</keyword>
<dbReference type="OrthoDB" id="9804286at2"/>
<comment type="catalytic activity">
    <reaction evidence="5">
        <text>[molybdopterin-synthase sulfur-carrier protein]-C-terminal Gly-Gly + ATP + H(+) = [molybdopterin-synthase sulfur-carrier protein]-C-terminal Gly-Gly-AMP + diphosphate</text>
        <dbReference type="Rhea" id="RHEA:43616"/>
        <dbReference type="Rhea" id="RHEA-COMP:12159"/>
        <dbReference type="Rhea" id="RHEA-COMP:12202"/>
        <dbReference type="ChEBI" id="CHEBI:15378"/>
        <dbReference type="ChEBI" id="CHEBI:30616"/>
        <dbReference type="ChEBI" id="CHEBI:33019"/>
        <dbReference type="ChEBI" id="CHEBI:90618"/>
        <dbReference type="ChEBI" id="CHEBI:90778"/>
        <dbReference type="EC" id="2.7.7.80"/>
    </reaction>
</comment>
<dbReference type="SUPFAM" id="SSF69572">
    <property type="entry name" value="Activating enzymes of the ubiquitin-like proteins"/>
    <property type="match status" value="1"/>
</dbReference>
<keyword evidence="13" id="KW-0812">Transmembrane</keyword>
<accession>A0A5C6S2V1</accession>
<dbReference type="GO" id="GO:0004792">
    <property type="term" value="F:thiosulfate-cyanide sulfurtransferase activity"/>
    <property type="evidence" value="ECO:0007669"/>
    <property type="project" value="TreeGrafter"/>
</dbReference>
<comment type="caution">
    <text evidence="15">The sequence shown here is derived from an EMBL/GenBank/DDBJ whole genome shotgun (WGS) entry which is preliminary data.</text>
</comment>
<dbReference type="EC" id="2.7.7.80" evidence="8"/>
<dbReference type="GO" id="GO:0061605">
    <property type="term" value="F:molybdopterin-synthase adenylyltransferase activity"/>
    <property type="evidence" value="ECO:0007669"/>
    <property type="project" value="UniProtKB-EC"/>
</dbReference>
<dbReference type="Proteomes" id="UP000321562">
    <property type="component" value="Unassembled WGS sequence"/>
</dbReference>
<keyword evidence="4" id="KW-0067">ATP-binding</keyword>
<dbReference type="AlphaFoldDB" id="A0A5C6S2V1"/>
<dbReference type="FunFam" id="3.40.50.720:FF:000033">
    <property type="entry name" value="Adenylyltransferase and sulfurtransferase MOCS3"/>
    <property type="match status" value="1"/>
</dbReference>
<protein>
    <recommendedName>
        <fullName evidence="9">Molybdopterin-synthase adenylyltransferase</fullName>
        <ecNumber evidence="8">2.7.7.80</ecNumber>
    </recommendedName>
    <alternativeName>
        <fullName evidence="12">MoaD protein adenylase</fullName>
    </alternativeName>
    <alternativeName>
        <fullName evidence="10">Molybdopterin-converting factor subunit 1 adenylase</fullName>
    </alternativeName>
    <alternativeName>
        <fullName evidence="11">Sulfur carrier protein MoaD adenylyltransferase</fullName>
    </alternativeName>
</protein>
<dbReference type="GO" id="GO:0005829">
    <property type="term" value="C:cytosol"/>
    <property type="evidence" value="ECO:0007669"/>
    <property type="project" value="TreeGrafter"/>
</dbReference>
<dbReference type="NCBIfam" id="NF004281">
    <property type="entry name" value="PRK05690.1"/>
    <property type="match status" value="1"/>
</dbReference>
<name>A0A5C6S2V1_9RHOB</name>
<feature type="transmembrane region" description="Helical" evidence="13">
    <location>
        <begin position="41"/>
        <end position="59"/>
    </location>
</feature>